<dbReference type="InterPro" id="IPR022663">
    <property type="entry name" value="DapB_C"/>
</dbReference>
<feature type="domain" description="Dihydrodipicolinate reductase C-terminal" evidence="13">
    <location>
        <begin position="132"/>
        <end position="243"/>
    </location>
</feature>
<dbReference type="PANTHER" id="PTHR20836">
    <property type="entry name" value="DIHYDRODIPICOLINATE REDUCTASE"/>
    <property type="match status" value="1"/>
</dbReference>
<feature type="domain" description="Dihydrodipicolinate reductase N-terminal" evidence="12">
    <location>
        <begin position="1"/>
        <end position="128"/>
    </location>
</feature>
<evidence type="ECO:0000256" key="6">
    <source>
        <dbReference type="ARBA" id="ARBA00023027"/>
    </source>
</evidence>
<evidence type="ECO:0000256" key="10">
    <source>
        <dbReference type="ARBA" id="ARBA00049080"/>
    </source>
</evidence>
<dbReference type="GO" id="GO:0019877">
    <property type="term" value="P:diaminopimelate biosynthetic process"/>
    <property type="evidence" value="ECO:0007669"/>
    <property type="project" value="UniProtKB-KW"/>
</dbReference>
<comment type="similarity">
    <text evidence="1">Belongs to the DapB family.</text>
</comment>
<protein>
    <recommendedName>
        <fullName evidence="9">4-hydroxy-tetrahydrodipicolinate reductase</fullName>
        <ecNumber evidence="9">1.17.1.8</ecNumber>
    </recommendedName>
</protein>
<dbReference type="InterPro" id="IPR000846">
    <property type="entry name" value="DapB_N"/>
</dbReference>
<dbReference type="Gene3D" id="3.40.50.720">
    <property type="entry name" value="NAD(P)-binding Rossmann-like Domain"/>
    <property type="match status" value="1"/>
</dbReference>
<dbReference type="OrthoDB" id="9790352at2"/>
<keyword evidence="2" id="KW-0028">Amino-acid biosynthesis</keyword>
<reference evidence="14 15" key="1">
    <citation type="submission" date="2017-11" db="EMBL/GenBank/DDBJ databases">
        <title>Genomic Encyclopedia of Type Strains, Phase III (KMG-III): the genomes of soil and plant-associated and newly described type strains.</title>
        <authorList>
            <person name="Whitman W."/>
        </authorList>
    </citation>
    <scope>NUCLEOTIDE SEQUENCE [LARGE SCALE GENOMIC DNA]</scope>
    <source>
        <strain evidence="14 15">UB-Domo-W1</strain>
    </source>
</reference>
<dbReference type="AlphaFoldDB" id="A0A2M8VXT1"/>
<evidence type="ECO:0000313" key="15">
    <source>
        <dbReference type="Proteomes" id="UP000229366"/>
    </source>
</evidence>
<dbReference type="GO" id="GO:0008839">
    <property type="term" value="F:4-hydroxy-tetrahydrodipicolinate reductase"/>
    <property type="evidence" value="ECO:0007669"/>
    <property type="project" value="UniProtKB-EC"/>
</dbReference>
<sequence>MKVGLIGFGKTGRAVATVLLESKSTNLQWVVRQSTTLEHRSVPEFLGIQSDEPGLIYSKDEFTADQLLDHMPVDVIIDFSHETGIDYYAQAAAKRGITIVSAVSQYEPAALAKLKDLSDKTIVMHSPNITLGINFLMIAAKILKNIAPYTDIEIIEEHFKNKSEVSGTAKVIARELGLAEDAIKTVRAGGIIGTHEILFGFPYQTVRLKHEAISREAFGNGILFAVEQLNGKSKGFYSMEDLLLPYFKLQENEEQNILENRRPWWKFWIENEQRSK</sequence>
<comment type="caution">
    <text evidence="14">The sequence shown here is derived from an EMBL/GenBank/DDBJ whole genome shotgun (WGS) entry which is preliminary data.</text>
</comment>
<evidence type="ECO:0000256" key="5">
    <source>
        <dbReference type="ARBA" id="ARBA00023002"/>
    </source>
</evidence>
<dbReference type="Pfam" id="PF01113">
    <property type="entry name" value="DapB_N"/>
    <property type="match status" value="1"/>
</dbReference>
<organism evidence="14 15">
    <name type="scientific">Polynucleobacter brandtiae</name>
    <dbReference type="NCBI Taxonomy" id="1938816"/>
    <lineage>
        <taxon>Bacteria</taxon>
        <taxon>Pseudomonadati</taxon>
        <taxon>Pseudomonadota</taxon>
        <taxon>Betaproteobacteria</taxon>
        <taxon>Burkholderiales</taxon>
        <taxon>Burkholderiaceae</taxon>
        <taxon>Polynucleobacter</taxon>
    </lineage>
</organism>
<comment type="pathway">
    <text evidence="8">Amino-acid biosynthesis; L-lysine biosynthesis via DAP pathway; (S)-tetrahydrodipicolinate from L-aspartate: step 4/4.</text>
</comment>
<dbReference type="SUPFAM" id="SSF51735">
    <property type="entry name" value="NAD(P)-binding Rossmann-fold domains"/>
    <property type="match status" value="1"/>
</dbReference>
<dbReference type="InterPro" id="IPR036291">
    <property type="entry name" value="NAD(P)-bd_dom_sf"/>
</dbReference>
<dbReference type="GO" id="GO:0009089">
    <property type="term" value="P:lysine biosynthetic process via diaminopimelate"/>
    <property type="evidence" value="ECO:0007669"/>
    <property type="project" value="InterPro"/>
</dbReference>
<comment type="catalytic activity">
    <reaction evidence="10">
        <text>(S)-2,3,4,5-tetrahydrodipicolinate + NADP(+) + H2O = (2S,4S)-4-hydroxy-2,3,4,5-tetrahydrodipicolinate + NADPH + H(+)</text>
        <dbReference type="Rhea" id="RHEA:35331"/>
        <dbReference type="ChEBI" id="CHEBI:15377"/>
        <dbReference type="ChEBI" id="CHEBI:15378"/>
        <dbReference type="ChEBI" id="CHEBI:16845"/>
        <dbReference type="ChEBI" id="CHEBI:57783"/>
        <dbReference type="ChEBI" id="CHEBI:58349"/>
        <dbReference type="ChEBI" id="CHEBI:67139"/>
        <dbReference type="EC" id="1.17.1.8"/>
    </reaction>
</comment>
<dbReference type="Proteomes" id="UP000229366">
    <property type="component" value="Unassembled WGS sequence"/>
</dbReference>
<evidence type="ECO:0000256" key="11">
    <source>
        <dbReference type="ARBA" id="ARBA00049396"/>
    </source>
</evidence>
<evidence type="ECO:0000259" key="12">
    <source>
        <dbReference type="Pfam" id="PF01113"/>
    </source>
</evidence>
<evidence type="ECO:0000256" key="4">
    <source>
        <dbReference type="ARBA" id="ARBA00022915"/>
    </source>
</evidence>
<evidence type="ECO:0000256" key="9">
    <source>
        <dbReference type="ARBA" id="ARBA00038983"/>
    </source>
</evidence>
<keyword evidence="15" id="KW-1185">Reference proteome</keyword>
<evidence type="ECO:0000256" key="8">
    <source>
        <dbReference type="ARBA" id="ARBA00037922"/>
    </source>
</evidence>
<keyword evidence="5" id="KW-0560">Oxidoreductase</keyword>
<keyword evidence="7" id="KW-0457">Lysine biosynthesis</keyword>
<comment type="catalytic activity">
    <reaction evidence="11">
        <text>(S)-2,3,4,5-tetrahydrodipicolinate + NAD(+) + H2O = (2S,4S)-4-hydroxy-2,3,4,5-tetrahydrodipicolinate + NADH + H(+)</text>
        <dbReference type="Rhea" id="RHEA:35323"/>
        <dbReference type="ChEBI" id="CHEBI:15377"/>
        <dbReference type="ChEBI" id="CHEBI:15378"/>
        <dbReference type="ChEBI" id="CHEBI:16845"/>
        <dbReference type="ChEBI" id="CHEBI:57540"/>
        <dbReference type="ChEBI" id="CHEBI:57945"/>
        <dbReference type="ChEBI" id="CHEBI:67139"/>
        <dbReference type="EC" id="1.17.1.8"/>
    </reaction>
</comment>
<dbReference type="EMBL" id="PGTX01000001">
    <property type="protein sequence ID" value="PJI82639.1"/>
    <property type="molecule type" value="Genomic_DNA"/>
</dbReference>
<accession>A0A2M8VXT1</accession>
<evidence type="ECO:0000256" key="7">
    <source>
        <dbReference type="ARBA" id="ARBA00023154"/>
    </source>
</evidence>
<evidence type="ECO:0000256" key="2">
    <source>
        <dbReference type="ARBA" id="ARBA00022605"/>
    </source>
</evidence>
<evidence type="ECO:0000259" key="13">
    <source>
        <dbReference type="Pfam" id="PF05173"/>
    </source>
</evidence>
<dbReference type="GO" id="GO:0005829">
    <property type="term" value="C:cytosol"/>
    <property type="evidence" value="ECO:0007669"/>
    <property type="project" value="TreeGrafter"/>
</dbReference>
<proteinExistence type="inferred from homology"/>
<dbReference type="PANTHER" id="PTHR20836:SF0">
    <property type="entry name" value="4-HYDROXY-TETRAHYDRODIPICOLINATE REDUCTASE 1, CHLOROPLASTIC-RELATED"/>
    <property type="match status" value="1"/>
</dbReference>
<dbReference type="RefSeq" id="WP_100378423.1">
    <property type="nucleotide sequence ID" value="NZ_CBCSBW010000004.1"/>
</dbReference>
<gene>
    <name evidence="14" type="ORF">B0G85_0012</name>
</gene>
<dbReference type="Pfam" id="PF05173">
    <property type="entry name" value="DapB_C"/>
    <property type="match status" value="1"/>
</dbReference>
<evidence type="ECO:0000256" key="1">
    <source>
        <dbReference type="ARBA" id="ARBA00006642"/>
    </source>
</evidence>
<dbReference type="InterPro" id="IPR023940">
    <property type="entry name" value="DHDPR_bac"/>
</dbReference>
<dbReference type="SUPFAM" id="SSF55347">
    <property type="entry name" value="Glyceraldehyde-3-phosphate dehydrogenase-like, C-terminal domain"/>
    <property type="match status" value="1"/>
</dbReference>
<evidence type="ECO:0000313" key="14">
    <source>
        <dbReference type="EMBL" id="PJI82639.1"/>
    </source>
</evidence>
<keyword evidence="6" id="KW-0520">NAD</keyword>
<dbReference type="Gene3D" id="3.30.360.10">
    <property type="entry name" value="Dihydrodipicolinate Reductase, domain 2"/>
    <property type="match status" value="1"/>
</dbReference>
<dbReference type="EC" id="1.17.1.8" evidence="9"/>
<keyword evidence="4" id="KW-0220">Diaminopimelate biosynthesis</keyword>
<name>A0A2M8VXT1_9BURK</name>
<dbReference type="PIRSF" id="PIRSF000161">
    <property type="entry name" value="DHPR"/>
    <property type="match status" value="1"/>
</dbReference>
<keyword evidence="3" id="KW-0521">NADP</keyword>
<evidence type="ECO:0000256" key="3">
    <source>
        <dbReference type="ARBA" id="ARBA00022857"/>
    </source>
</evidence>